<evidence type="ECO:0000313" key="2">
    <source>
        <dbReference type="Proteomes" id="UP001254608"/>
    </source>
</evidence>
<evidence type="ECO:0008006" key="3">
    <source>
        <dbReference type="Google" id="ProtNLM"/>
    </source>
</evidence>
<reference evidence="1 2" key="1">
    <citation type="submission" date="2023-09" db="EMBL/GenBank/DDBJ databases">
        <authorList>
            <person name="Rey-Velasco X."/>
        </authorList>
    </citation>
    <scope>NUCLEOTIDE SEQUENCE [LARGE SCALE GENOMIC DNA]</scope>
    <source>
        <strain evidence="1 2">W345</strain>
    </source>
</reference>
<organism evidence="1 2">
    <name type="scientific">Banduia mediterranea</name>
    <dbReference type="NCBI Taxonomy" id="3075609"/>
    <lineage>
        <taxon>Bacteria</taxon>
        <taxon>Pseudomonadati</taxon>
        <taxon>Pseudomonadota</taxon>
        <taxon>Gammaproteobacteria</taxon>
        <taxon>Nevskiales</taxon>
        <taxon>Algiphilaceae</taxon>
        <taxon>Banduia</taxon>
    </lineage>
</organism>
<proteinExistence type="predicted"/>
<accession>A0ABU2WHD8</accession>
<keyword evidence="2" id="KW-1185">Reference proteome</keyword>
<dbReference type="EMBL" id="JAVRIC010000008">
    <property type="protein sequence ID" value="MDT0497291.1"/>
    <property type="molecule type" value="Genomic_DNA"/>
</dbReference>
<dbReference type="RefSeq" id="WP_311364681.1">
    <property type="nucleotide sequence ID" value="NZ_JAVRIC010000008.1"/>
</dbReference>
<sequence>MASLMQIKSFFDGLAIPHGPLRTAFDGLQLSDEGAVQAFAEHHGGFSPTQKRAFYMLADRIRSRLSGPVLGLPEWTVEVSAVVGGCVPTYAVAFPNASPTEWRATDPVFVLLKDKVLAQVSGPGSLDALRAQGQALIDLADELE</sequence>
<evidence type="ECO:0000313" key="1">
    <source>
        <dbReference type="EMBL" id="MDT0497291.1"/>
    </source>
</evidence>
<dbReference type="Proteomes" id="UP001254608">
    <property type="component" value="Unassembled WGS sequence"/>
</dbReference>
<name>A0ABU2WHD8_9GAMM</name>
<gene>
    <name evidence="1" type="ORF">RM530_07920</name>
</gene>
<protein>
    <recommendedName>
        <fullName evidence="3">DUF302 domain-containing protein</fullName>
    </recommendedName>
</protein>
<comment type="caution">
    <text evidence="1">The sequence shown here is derived from an EMBL/GenBank/DDBJ whole genome shotgun (WGS) entry which is preliminary data.</text>
</comment>